<feature type="compositionally biased region" description="Acidic residues" evidence="6">
    <location>
        <begin position="831"/>
        <end position="840"/>
    </location>
</feature>
<sequence>MDWVVAHKNVPFLSTYLLKIVSLGGLSPLPPDASSRGSIDPDIAEVYFLVMHFLASGPCTRAFGQLWNELLQHKLLPRRFHAWYARDRKNSGNEDDDGLSLPLSYTDIVTRHPHVEPGHLVKLLQQLLVYNQRSVAALEPAHSRIPTAADVPTLLGAGAFSLLDLERSQASKDVSRWTRQLRWPHWEADQVHGLMLRELGGGFARHHRAPSLRTASYVVTKPAVLVDRIQIIKKLRGHRNAVYCAIFDRTGQYVITGSDDRLVKIWSTETGLCLRSCRGHEGDITDLAVSSGNTLVASASNDYSIRVWQLPNGVPISLLRGHTASVTAISFSPRQGCEHLLLSTSDDGTCRIWNAKNSSLNSRVYMPNPKDAPATSRAVGAPTPVGPPNNQVLCGAFNADGTIFVTGSSDKMARVWDARKWNDDVTGRPNYELDTLKGHENDVNYVQFSGCAAPSRPWVGDMSKEDHHFKNSWSAHDSIVTCSRDGSAIIWTPRTRKYHGKVGRWQKAYHLRVPPPPMPPQPPRGNGPRHRVLPTPLGVNMIVWSLDNRFVLAAIMDHRICVWNAVDGSLVHSLTGHDKQTYVLDVHPFNPRIAMSAGYDGRVIIWDIWEGHPIKVYDTGEYNLVDGNFSPDGSSLVVSDEVGQIYIFGTGPGMAQKDVKYDQFFLGDFRPLVRDTFGNVLDAETQLPPHQRNIQDLLCDANLIPYPEPYQSLYQQRRLGALGIEWTPSNVFLSIGTTDDAAYTNPSNPPLALPMPIVPPSPVQQNRRGPQTAPGNRWVEQPSEVDEAMDWEQEVAGLSEDTGSDYSASEESRSEEAGGNQGGSDSHEEEAFGSEEDGWEERDSHTHLRRSGRNKRKAEEYIQTASGRRVRRRTFNDDDSRERRPRHIPRASRPGPSTARAVQDPPSARPRRQAARNALTLFTSINSICDEEDENTTTQAPSQTQSTPTAVSVQVDIVPVSVIENPVSVEQAVESQAAPEAIAELPEHVLQIREDATTSNPEAPENPGDCKRPRSQRRLIVKLRNHEDELHGSSCLHNAGTSDPALQAAQNSQEAVGPAAHNALVSSVLDMCGTVDESNMMVSVENDQNEGCLPSSDFAAKTLKSVSETGVLSLEEIGDESRDYESGRGIDVTSVDIRGFEGCMSHMNRTLEPVVGMRTEEGMAELDDEDGEEANNGGACYEEMPTRTREWTESGEKESDDETMGHHNQKAAQRGKLDLYTRQATSSKESDDESMEASVQSMGHKNQKVQGKLASYTRQVTSKWPQQSTGNGSSRNRREHESHSAPLRRNGETSVKTSNHASSALDSSRSMATPSILSEHKDFSLPSTRQKRSTVQNKQWRGELSSQRSLRLHQVVKVEKSLSQSSSEKPPKTSVRSQRIPKQEVTGSIIRCNLKCEYGSPDRLKSSAHARRGHNEAENRKAVEIGPVASNSRTRGQRRGRQSGKAGSRNMELMSWLLMEEVEPGAQFIPQYGDQVVYLRQGHEDFLEKAKLDEKGPWKTLKQPVAAVEYCRIKGLDYLIEQGTGKTNCKVSLEFNDPESQVYGKSFKLTLPELTDQPDFLVERNRYDASIQMGWRVRDHCKVWWAKEDDEGKGGSWWDGRIKLIRPTSSEFPDSPWESFHVTYKESSEPTPHSPWELFDKECKISGYNIPQIDPSLKESLLSMIRSMTDNSCRETKFGLIQHQKDSQNAEFMNRIALPLSFDIISARVERDYYHCVEALEHDVHLLVTNTKLFHGKDSNMVKLGSRKCLFTKFECLLGSNYHRSNCRSL</sequence>
<feature type="repeat" description="WD" evidence="5">
    <location>
        <begin position="574"/>
        <end position="616"/>
    </location>
</feature>
<feature type="domain" description="Bromo" evidence="7">
    <location>
        <begin position="1691"/>
        <end position="1742"/>
    </location>
</feature>
<feature type="compositionally biased region" description="Basic residues" evidence="6">
    <location>
        <begin position="847"/>
        <end position="856"/>
    </location>
</feature>
<feature type="region of interest" description="Disordered" evidence="6">
    <location>
        <begin position="1401"/>
        <end position="1447"/>
    </location>
</feature>
<dbReference type="Gene3D" id="2.130.10.10">
    <property type="entry name" value="YVTN repeat-like/Quinoprotein amine dehydrogenase"/>
    <property type="match status" value="3"/>
</dbReference>
<evidence type="ECO:0000313" key="8">
    <source>
        <dbReference type="EMBL" id="CAK9211759.1"/>
    </source>
</evidence>
<dbReference type="SUPFAM" id="SSF50978">
    <property type="entry name" value="WD40 repeat-like"/>
    <property type="match status" value="1"/>
</dbReference>
<evidence type="ECO:0000256" key="2">
    <source>
        <dbReference type="ARBA" id="ARBA00022737"/>
    </source>
</evidence>
<dbReference type="InterPro" id="IPR001487">
    <property type="entry name" value="Bromodomain"/>
</dbReference>
<dbReference type="PANTHER" id="PTHR16266:SF17">
    <property type="entry name" value="BRWD3"/>
    <property type="match status" value="1"/>
</dbReference>
<dbReference type="PROSITE" id="PS00678">
    <property type="entry name" value="WD_REPEATS_1"/>
    <property type="match status" value="2"/>
</dbReference>
<feature type="compositionally biased region" description="Basic and acidic residues" evidence="6">
    <location>
        <begin position="1184"/>
        <end position="1197"/>
    </location>
</feature>
<dbReference type="PANTHER" id="PTHR16266">
    <property type="entry name" value="WD REPEAT DOMAIN 9"/>
    <property type="match status" value="1"/>
</dbReference>
<name>A0ABP0U3F9_9BRYO</name>
<dbReference type="InterPro" id="IPR052060">
    <property type="entry name" value="Bromo_WD_repeat"/>
</dbReference>
<dbReference type="Proteomes" id="UP001497512">
    <property type="component" value="Chromosome 18"/>
</dbReference>
<dbReference type="PROSITE" id="PS50082">
    <property type="entry name" value="WD_REPEATS_2"/>
    <property type="match status" value="5"/>
</dbReference>
<gene>
    <name evidence="8" type="ORF">CSSPTR1EN2_LOCUS10989</name>
</gene>
<dbReference type="InterPro" id="IPR015943">
    <property type="entry name" value="WD40/YVTN_repeat-like_dom_sf"/>
</dbReference>
<evidence type="ECO:0000256" key="1">
    <source>
        <dbReference type="ARBA" id="ARBA00022574"/>
    </source>
</evidence>
<feature type="compositionally biased region" description="Polar residues" evidence="6">
    <location>
        <begin position="1292"/>
        <end position="1316"/>
    </location>
</feature>
<evidence type="ECO:0000313" key="9">
    <source>
        <dbReference type="Proteomes" id="UP001497512"/>
    </source>
</evidence>
<evidence type="ECO:0000256" key="6">
    <source>
        <dbReference type="SAM" id="MobiDB-lite"/>
    </source>
</evidence>
<evidence type="ECO:0000256" key="5">
    <source>
        <dbReference type="PROSITE-ProRule" id="PRU00221"/>
    </source>
</evidence>
<dbReference type="Pfam" id="PF25313">
    <property type="entry name" value="BRWD_AD"/>
    <property type="match status" value="1"/>
</dbReference>
<feature type="repeat" description="WD" evidence="5">
    <location>
        <begin position="385"/>
        <end position="417"/>
    </location>
</feature>
<proteinExistence type="predicted"/>
<dbReference type="InterPro" id="IPR019775">
    <property type="entry name" value="WD40_repeat_CS"/>
</dbReference>
<dbReference type="InterPro" id="IPR001680">
    <property type="entry name" value="WD40_rpt"/>
</dbReference>
<dbReference type="InterPro" id="IPR057451">
    <property type="entry name" value="BRWD/PHIP_AD"/>
</dbReference>
<dbReference type="SMART" id="SM00320">
    <property type="entry name" value="WD40"/>
    <property type="match status" value="8"/>
</dbReference>
<dbReference type="InterPro" id="IPR036322">
    <property type="entry name" value="WD40_repeat_dom_sf"/>
</dbReference>
<reference evidence="8" key="1">
    <citation type="submission" date="2024-02" db="EMBL/GenBank/DDBJ databases">
        <authorList>
            <consortium name="ELIXIR-Norway"/>
            <consortium name="Elixir Norway"/>
        </authorList>
    </citation>
    <scope>NUCLEOTIDE SEQUENCE</scope>
</reference>
<dbReference type="InterPro" id="IPR036427">
    <property type="entry name" value="Bromodomain-like_sf"/>
</dbReference>
<evidence type="ECO:0000256" key="4">
    <source>
        <dbReference type="PROSITE-ProRule" id="PRU00035"/>
    </source>
</evidence>
<keyword evidence="3 4" id="KW-0103">Bromodomain</keyword>
<dbReference type="CDD" id="cd00200">
    <property type="entry name" value="WD40"/>
    <property type="match status" value="1"/>
</dbReference>
<dbReference type="Pfam" id="PF00400">
    <property type="entry name" value="WD40"/>
    <property type="match status" value="5"/>
</dbReference>
<feature type="repeat" description="WD" evidence="5">
    <location>
        <begin position="235"/>
        <end position="276"/>
    </location>
</feature>
<feature type="repeat" description="WD" evidence="5">
    <location>
        <begin position="277"/>
        <end position="318"/>
    </location>
</feature>
<feature type="compositionally biased region" description="Basic and acidic residues" evidence="6">
    <location>
        <begin position="1413"/>
        <end position="1423"/>
    </location>
</feature>
<dbReference type="Pfam" id="PF00439">
    <property type="entry name" value="Bromodomain"/>
    <property type="match status" value="1"/>
</dbReference>
<evidence type="ECO:0000259" key="7">
    <source>
        <dbReference type="PROSITE" id="PS50014"/>
    </source>
</evidence>
<keyword evidence="9" id="KW-1185">Reference proteome</keyword>
<feature type="compositionally biased region" description="Pro residues" evidence="6">
    <location>
        <begin position="747"/>
        <end position="762"/>
    </location>
</feature>
<dbReference type="PROSITE" id="PS50294">
    <property type="entry name" value="WD_REPEATS_REGION"/>
    <property type="match status" value="3"/>
</dbReference>
<dbReference type="PROSITE" id="PS50014">
    <property type="entry name" value="BROMODOMAIN_2"/>
    <property type="match status" value="1"/>
</dbReference>
<accession>A0ABP0U3F9</accession>
<feature type="region of interest" description="Disordered" evidence="6">
    <location>
        <begin position="1168"/>
        <end position="1382"/>
    </location>
</feature>
<feature type="region of interest" description="Disordered" evidence="6">
    <location>
        <begin position="799"/>
        <end position="913"/>
    </location>
</feature>
<evidence type="ECO:0000256" key="3">
    <source>
        <dbReference type="ARBA" id="ARBA00023117"/>
    </source>
</evidence>
<dbReference type="EMBL" id="OZ019910">
    <property type="protein sequence ID" value="CAK9211759.1"/>
    <property type="molecule type" value="Genomic_DNA"/>
</dbReference>
<dbReference type="Pfam" id="PF25437">
    <property type="entry name" value="BRWD1_N"/>
    <property type="match status" value="1"/>
</dbReference>
<feature type="region of interest" description="Disordered" evidence="6">
    <location>
        <begin position="744"/>
        <end position="778"/>
    </location>
</feature>
<dbReference type="InterPro" id="IPR057452">
    <property type="entry name" value="BRWD/PHIP_N"/>
</dbReference>
<feature type="compositionally biased region" description="Polar residues" evidence="6">
    <location>
        <begin position="1325"/>
        <end position="1349"/>
    </location>
</feature>
<keyword evidence="1 5" id="KW-0853">WD repeat</keyword>
<organism evidence="8 9">
    <name type="scientific">Sphagnum troendelagicum</name>
    <dbReference type="NCBI Taxonomy" id="128251"/>
    <lineage>
        <taxon>Eukaryota</taxon>
        <taxon>Viridiplantae</taxon>
        <taxon>Streptophyta</taxon>
        <taxon>Embryophyta</taxon>
        <taxon>Bryophyta</taxon>
        <taxon>Sphagnophytina</taxon>
        <taxon>Sphagnopsida</taxon>
        <taxon>Sphagnales</taxon>
        <taxon>Sphagnaceae</taxon>
        <taxon>Sphagnum</taxon>
    </lineage>
</organism>
<feature type="repeat" description="WD" evidence="5">
    <location>
        <begin position="319"/>
        <end position="363"/>
    </location>
</feature>
<dbReference type="SUPFAM" id="SSF47370">
    <property type="entry name" value="Bromodomain"/>
    <property type="match status" value="1"/>
</dbReference>
<dbReference type="Gene3D" id="1.20.920.10">
    <property type="entry name" value="Bromodomain-like"/>
    <property type="match status" value="1"/>
</dbReference>
<protein>
    <recommendedName>
        <fullName evidence="7">Bromo domain-containing protein</fullName>
    </recommendedName>
</protein>
<keyword evidence="2" id="KW-0677">Repeat</keyword>
<feature type="compositionally biased region" description="Polar residues" evidence="6">
    <location>
        <begin position="1256"/>
        <end position="1272"/>
    </location>
</feature>